<evidence type="ECO:0000313" key="3">
    <source>
        <dbReference type="Proteomes" id="UP000696485"/>
    </source>
</evidence>
<dbReference type="Proteomes" id="UP000696485">
    <property type="component" value="Unassembled WGS sequence"/>
</dbReference>
<proteinExistence type="predicted"/>
<name>A0A9P5SM50_9FUNG</name>
<organism evidence="2 3">
    <name type="scientific">Podila minutissima</name>
    <dbReference type="NCBI Taxonomy" id="64525"/>
    <lineage>
        <taxon>Eukaryota</taxon>
        <taxon>Fungi</taxon>
        <taxon>Fungi incertae sedis</taxon>
        <taxon>Mucoromycota</taxon>
        <taxon>Mortierellomycotina</taxon>
        <taxon>Mortierellomycetes</taxon>
        <taxon>Mortierellales</taxon>
        <taxon>Mortierellaceae</taxon>
        <taxon>Podila</taxon>
    </lineage>
</organism>
<keyword evidence="3" id="KW-1185">Reference proteome</keyword>
<evidence type="ECO:0000313" key="2">
    <source>
        <dbReference type="EMBL" id="KAF9333475.1"/>
    </source>
</evidence>
<feature type="compositionally biased region" description="Low complexity" evidence="1">
    <location>
        <begin position="549"/>
        <end position="559"/>
    </location>
</feature>
<dbReference type="InterPro" id="IPR032675">
    <property type="entry name" value="LRR_dom_sf"/>
</dbReference>
<reference evidence="2" key="1">
    <citation type="journal article" date="2020" name="Fungal Divers.">
        <title>Resolving the Mortierellaceae phylogeny through synthesis of multi-gene phylogenetics and phylogenomics.</title>
        <authorList>
            <person name="Vandepol N."/>
            <person name="Liber J."/>
            <person name="Desiro A."/>
            <person name="Na H."/>
            <person name="Kennedy M."/>
            <person name="Barry K."/>
            <person name="Grigoriev I.V."/>
            <person name="Miller A.N."/>
            <person name="O'Donnell K."/>
            <person name="Stajich J.E."/>
            <person name="Bonito G."/>
        </authorList>
    </citation>
    <scope>NUCLEOTIDE SEQUENCE</scope>
    <source>
        <strain evidence="2">NVP1</strain>
    </source>
</reference>
<dbReference type="AlphaFoldDB" id="A0A9P5SM50"/>
<sequence>MRLRKQKIVPSPRQHTPITNHALSLPEILHCIFHYLTQSELKSITSLVSKSWQQSSYALIQRTVTWVDFENVAHREIPAYVIGALKSNLHRLVCRGPSYSELHQYRDDVLRREEKLKGSKTSITSATSIGLDRFSQEAKETNWTSTVQELRVYSDYVEERLLALLTVCRHITSLTIELNCRNEIDLNVLMTECSRLTFLSITSVDDPRSNPTDRGYYALSAKPELFTEAHPLQYLILERIRLEQEPLLALVRHLPSLLHFNTVDLGKGPVMNSRQVLDTLLLHCPKLKGFAFSQRGGEHLGGHELEFVMDHYSASLTDLGLCNMAIWRATLRSVSQRARNLTTLTIHRTPNSGAVPFEYVHNYLCNAPNLLHFYGLSTKMDVACFILPEEHRIRGAWACRGLKTLHMGISNQHAQTFKSSTLIYHYLVKICPEIQNLSLRPSYFWGCMAVGLQILTKLKHLQELAFHVDSWRMYGHVYLDWMDVKSSLSVWEHPSKLVQPVLDALSISARSKREKRLRLLGYREESEDVAHGGERGQDGVSGDTKAVVSSSSKDSNGKSAQKDKTHWTQLKTLTIHCKQKQVPQLQHVESTFRQQRPDIMVKMHPSYPPLRICRIF</sequence>
<evidence type="ECO:0008006" key="4">
    <source>
        <dbReference type="Google" id="ProtNLM"/>
    </source>
</evidence>
<feature type="compositionally biased region" description="Basic and acidic residues" evidence="1">
    <location>
        <begin position="528"/>
        <end position="537"/>
    </location>
</feature>
<accession>A0A9P5SM50</accession>
<gene>
    <name evidence="2" type="ORF">BG006_003594</name>
</gene>
<evidence type="ECO:0000256" key="1">
    <source>
        <dbReference type="SAM" id="MobiDB-lite"/>
    </source>
</evidence>
<dbReference type="Gene3D" id="3.80.10.10">
    <property type="entry name" value="Ribonuclease Inhibitor"/>
    <property type="match status" value="1"/>
</dbReference>
<dbReference type="EMBL" id="JAAAUY010000200">
    <property type="protein sequence ID" value="KAF9333475.1"/>
    <property type="molecule type" value="Genomic_DNA"/>
</dbReference>
<protein>
    <recommendedName>
        <fullName evidence="4">F-box domain-containing protein</fullName>
    </recommendedName>
</protein>
<feature type="region of interest" description="Disordered" evidence="1">
    <location>
        <begin position="528"/>
        <end position="565"/>
    </location>
</feature>
<comment type="caution">
    <text evidence="2">The sequence shown here is derived from an EMBL/GenBank/DDBJ whole genome shotgun (WGS) entry which is preliminary data.</text>
</comment>
<dbReference type="SUPFAM" id="SSF52047">
    <property type="entry name" value="RNI-like"/>
    <property type="match status" value="1"/>
</dbReference>